<dbReference type="SUPFAM" id="SSF50331">
    <property type="entry name" value="MOP-like"/>
    <property type="match status" value="1"/>
</dbReference>
<evidence type="ECO:0000256" key="3">
    <source>
        <dbReference type="ARBA" id="ARBA00022505"/>
    </source>
</evidence>
<evidence type="ECO:0000256" key="6">
    <source>
        <dbReference type="ARBA" id="ARBA00038307"/>
    </source>
</evidence>
<dbReference type="Pfam" id="PF00005">
    <property type="entry name" value="ABC_tran"/>
    <property type="match status" value="1"/>
</dbReference>
<keyword evidence="2" id="KW-0813">Transport</keyword>
<accession>A0A0G3CDH8</accession>
<comment type="subunit">
    <text evidence="7">The complex is composed of two ATP-binding proteins (WtpC), two transmembrane proteins (WtpB) and a solute-binding protein (WtpA).</text>
</comment>
<dbReference type="InterPro" id="IPR050093">
    <property type="entry name" value="ABC_SmlMolc_Importer"/>
</dbReference>
<dbReference type="AlphaFoldDB" id="A0A0G3CDH8"/>
<dbReference type="InterPro" id="IPR003439">
    <property type="entry name" value="ABC_transporter-like_ATP-bd"/>
</dbReference>
<dbReference type="GeneID" id="24886763"/>
<evidence type="ECO:0000256" key="8">
    <source>
        <dbReference type="ARBA" id="ARBA00039025"/>
    </source>
</evidence>
<evidence type="ECO:0000313" key="13">
    <source>
        <dbReference type="EMBL" id="AKJ40046.1"/>
    </source>
</evidence>
<dbReference type="FunFam" id="3.40.50.300:FF:000425">
    <property type="entry name" value="Probable ABC transporter, ATP-binding subunit"/>
    <property type="match status" value="1"/>
</dbReference>
<dbReference type="Gene3D" id="3.40.50.300">
    <property type="entry name" value="P-loop containing nucleotide triphosphate hydrolases"/>
    <property type="match status" value="1"/>
</dbReference>
<gene>
    <name evidence="13" type="primary">modC3</name>
    <name evidence="13" type="ORF">MCM1_3055</name>
</gene>
<dbReference type="PATRIC" id="fig|796385.3.peg.3734"/>
<dbReference type="PROSITE" id="PS00211">
    <property type="entry name" value="ABC_TRANSPORTER_1"/>
    <property type="match status" value="1"/>
</dbReference>
<evidence type="ECO:0000256" key="7">
    <source>
        <dbReference type="ARBA" id="ARBA00038781"/>
    </source>
</evidence>
<dbReference type="InterPro" id="IPR003593">
    <property type="entry name" value="AAA+_ATPase"/>
</dbReference>
<evidence type="ECO:0000256" key="11">
    <source>
        <dbReference type="ARBA" id="ARBA00057369"/>
    </source>
</evidence>
<dbReference type="GO" id="GO:1901238">
    <property type="term" value="F:ABC-type tungstate transporter activity"/>
    <property type="evidence" value="ECO:0007669"/>
    <property type="project" value="UniProtKB-EC"/>
</dbReference>
<keyword evidence="3" id="KW-0500">Molybdenum</keyword>
<comment type="catalytic activity">
    <reaction evidence="10">
        <text>tungstate(in) + ATP + H2O = tungstate(out) + ADP + phosphate + H(+)</text>
        <dbReference type="Rhea" id="RHEA:35027"/>
        <dbReference type="ChEBI" id="CHEBI:15377"/>
        <dbReference type="ChEBI" id="CHEBI:15378"/>
        <dbReference type="ChEBI" id="CHEBI:30616"/>
        <dbReference type="ChEBI" id="CHEBI:43474"/>
        <dbReference type="ChEBI" id="CHEBI:46502"/>
        <dbReference type="ChEBI" id="CHEBI:456216"/>
        <dbReference type="EC" id="7.3.2.6"/>
    </reaction>
</comment>
<keyword evidence="5 13" id="KW-0067">ATP-binding</keyword>
<dbReference type="GO" id="GO:0005524">
    <property type="term" value="F:ATP binding"/>
    <property type="evidence" value="ECO:0007669"/>
    <property type="project" value="UniProtKB-KW"/>
</dbReference>
<sequence>MRLGIKVDLKKQYKEAEINGKKSTKKAFTSTKKAFTLDISFEMGNELVVLFGPSGSGKTTLFKCISGITEPDDGKITVGSKVYYDKNQKINLPIQKRNLGYVFQNYTLFPHMNVRKNIECGLKGWEKEDKEVRVAEMLNLIHIEELENRYPSQLSGGQKQRVALARALAPKPGILLLDEPFSALDMGIRTKLAERIKNLQNKIGIPLLFITHNFEEAFLLADRILILYEGNAQQFGTPEEILYHPENRHVADLTGLSNIFDEAKVERYDEESKNIILKSGDMRIKVKSQNLKPGDKVSWGIYPENITLLSPDSGPENQSENIYSAHVNSIINKGPKKRITFKLVRQNKTLIAEVPAQFVDSMKLYAGGLCLVKLETSKVVAFRSL</sequence>
<comment type="subcellular location">
    <subcellularLocation>
        <location evidence="1">Cell membrane</location>
        <topology evidence="1">Peripheral membrane protein</topology>
    </subcellularLocation>
</comment>
<keyword evidence="4" id="KW-0547">Nucleotide-binding</keyword>
<dbReference type="InterPro" id="IPR017871">
    <property type="entry name" value="ABC_transporter-like_CS"/>
</dbReference>
<dbReference type="InterPro" id="IPR008995">
    <property type="entry name" value="Mo/tungstate-bd_C_term_dom"/>
</dbReference>
<dbReference type="SMART" id="SM00382">
    <property type="entry name" value="AAA"/>
    <property type="match status" value="1"/>
</dbReference>
<proteinExistence type="inferred from homology"/>
<dbReference type="RefSeq" id="WP_052712917.1">
    <property type="nucleotide sequence ID" value="NZ_CP008746.1"/>
</dbReference>
<feature type="domain" description="ABC transporter" evidence="12">
    <location>
        <begin position="18"/>
        <end position="254"/>
    </location>
</feature>
<dbReference type="GeneID" id="24846219"/>
<dbReference type="GO" id="GO:0016887">
    <property type="term" value="F:ATP hydrolysis activity"/>
    <property type="evidence" value="ECO:0007669"/>
    <property type="project" value="InterPro"/>
</dbReference>
<evidence type="ECO:0000256" key="5">
    <source>
        <dbReference type="ARBA" id="ARBA00022840"/>
    </source>
</evidence>
<dbReference type="PROSITE" id="PS50893">
    <property type="entry name" value="ABC_TRANSPORTER_2"/>
    <property type="match status" value="1"/>
</dbReference>
<dbReference type="SUPFAM" id="SSF52540">
    <property type="entry name" value="P-loop containing nucleoside triphosphate hydrolases"/>
    <property type="match status" value="1"/>
</dbReference>
<organism evidence="13 14">
    <name type="scientific">Methanosarcina barkeri CM1</name>
    <dbReference type="NCBI Taxonomy" id="796385"/>
    <lineage>
        <taxon>Archaea</taxon>
        <taxon>Methanobacteriati</taxon>
        <taxon>Methanobacteriota</taxon>
        <taxon>Stenosarchaea group</taxon>
        <taxon>Methanomicrobia</taxon>
        <taxon>Methanosarcinales</taxon>
        <taxon>Methanosarcinaceae</taxon>
        <taxon>Methanosarcina</taxon>
    </lineage>
</organism>
<dbReference type="PANTHER" id="PTHR42781:SF4">
    <property type="entry name" value="SPERMIDINE_PUTRESCINE IMPORT ATP-BINDING PROTEIN POTA"/>
    <property type="match status" value="1"/>
</dbReference>
<evidence type="ECO:0000259" key="12">
    <source>
        <dbReference type="PROSITE" id="PS50893"/>
    </source>
</evidence>
<dbReference type="Gene3D" id="2.40.50.100">
    <property type="match status" value="1"/>
</dbReference>
<evidence type="ECO:0000313" key="14">
    <source>
        <dbReference type="Proteomes" id="UP000035331"/>
    </source>
</evidence>
<evidence type="ECO:0000256" key="10">
    <source>
        <dbReference type="ARBA" id="ARBA00047936"/>
    </source>
</evidence>
<protein>
    <recommendedName>
        <fullName evidence="9">Molybdate/tungstate import ATP-binding protein WtpC</fullName>
        <ecNumber evidence="8">7.3.2.6</ecNumber>
    </recommendedName>
</protein>
<dbReference type="InterPro" id="IPR027417">
    <property type="entry name" value="P-loop_NTPase"/>
</dbReference>
<dbReference type="PANTHER" id="PTHR42781">
    <property type="entry name" value="SPERMIDINE/PUTRESCINE IMPORT ATP-BINDING PROTEIN POTA"/>
    <property type="match status" value="1"/>
</dbReference>
<evidence type="ECO:0000256" key="9">
    <source>
        <dbReference type="ARBA" id="ARBA00041133"/>
    </source>
</evidence>
<comment type="function">
    <text evidence="11">Part of the ABC transporter complex WtpABC involved in molybdate/tungstate import. Responsible for energy coupling to the transport system.</text>
</comment>
<name>A0A0G3CDH8_METBA</name>
<comment type="similarity">
    <text evidence="6">Belongs to the ABC transporter superfamily. Sulfate/tungstate importer (TC 3.A.1.6) family.</text>
</comment>
<evidence type="ECO:0000256" key="4">
    <source>
        <dbReference type="ARBA" id="ARBA00022741"/>
    </source>
</evidence>
<dbReference type="EC" id="7.3.2.6" evidence="8"/>
<reference evidence="14" key="1">
    <citation type="submission" date="2014-06" db="EMBL/GenBank/DDBJ databases">
        <title>The complete genome sequence of Methanosarcina barkeri CM1.</title>
        <authorList>
            <consortium name="Pastoral Greenhouse Gas Research Consortium"/>
            <person name="Lambie S.C."/>
            <person name="Leahy S.C."/>
            <person name="Kelly W.J."/>
            <person name="Li D."/>
            <person name="Reilly K."/>
            <person name="Attwood G.T."/>
            <person name="Altermann E."/>
        </authorList>
    </citation>
    <scope>NUCLEOTIDE SEQUENCE [LARGE SCALE GENOMIC DNA]</scope>
    <source>
        <strain evidence="14">CM1</strain>
    </source>
</reference>
<dbReference type="EMBL" id="CP008746">
    <property type="protein sequence ID" value="AKJ40046.1"/>
    <property type="molecule type" value="Genomic_DNA"/>
</dbReference>
<dbReference type="Proteomes" id="UP000035331">
    <property type="component" value="Chromosome"/>
</dbReference>
<dbReference type="GO" id="GO:0005886">
    <property type="term" value="C:plasma membrane"/>
    <property type="evidence" value="ECO:0007669"/>
    <property type="project" value="UniProtKB-SubCell"/>
</dbReference>
<evidence type="ECO:0000256" key="1">
    <source>
        <dbReference type="ARBA" id="ARBA00004202"/>
    </source>
</evidence>
<evidence type="ECO:0000256" key="2">
    <source>
        <dbReference type="ARBA" id="ARBA00022448"/>
    </source>
</evidence>
<reference evidence="13 14" key="2">
    <citation type="journal article" date="2015" name="Stand. Genomic Sci.">
        <title>The complete genome sequence of the rumen methanogen Methanosarcina barkeri CM1.</title>
        <authorList>
            <person name="Lambie S.C."/>
            <person name="Kelly W.J."/>
            <person name="Leahy S.C."/>
            <person name="Li D."/>
            <person name="Reilly K."/>
            <person name="McAllister T.A."/>
            <person name="Valle E.R."/>
            <person name="Attwood G.T."/>
            <person name="Altermann E."/>
        </authorList>
    </citation>
    <scope>NUCLEOTIDE SEQUENCE [LARGE SCALE GENOMIC DNA]</scope>
    <source>
        <strain evidence="13 14">CM1</strain>
    </source>
</reference>